<dbReference type="Pfam" id="PF12392">
    <property type="entry name" value="DUF3656"/>
    <property type="match status" value="1"/>
</dbReference>
<protein>
    <submittedName>
        <fullName evidence="3">U32 family peptidase</fullName>
    </submittedName>
</protein>
<dbReference type="Proteomes" id="UP000232631">
    <property type="component" value="Chromosome"/>
</dbReference>
<evidence type="ECO:0000259" key="1">
    <source>
        <dbReference type="Pfam" id="PF12392"/>
    </source>
</evidence>
<evidence type="ECO:0000313" key="4">
    <source>
        <dbReference type="Proteomes" id="UP000232631"/>
    </source>
</evidence>
<dbReference type="InterPro" id="IPR020988">
    <property type="entry name" value="Pept_U32_collagenase"/>
</dbReference>
<dbReference type="Pfam" id="PF01136">
    <property type="entry name" value="Peptidase_U32"/>
    <property type="match status" value="2"/>
</dbReference>
<dbReference type="PROSITE" id="PS01276">
    <property type="entry name" value="PEPTIDASE_U32"/>
    <property type="match status" value="1"/>
</dbReference>
<dbReference type="GeneID" id="35126126"/>
<reference evidence="3 5" key="2">
    <citation type="submission" date="2020-04" db="EMBL/GenBank/DDBJ databases">
        <title>Draft genome of Methanobacterium subterraneum isolated from animal feces.</title>
        <authorList>
            <person name="Ouboter H.T."/>
            <person name="Berger S."/>
            <person name="Gungor E."/>
            <person name="Jetten M.S.M."/>
            <person name="Welte C.U."/>
        </authorList>
    </citation>
    <scope>NUCLEOTIDE SEQUENCE [LARGE SCALE GENOMIC DNA]</scope>
    <source>
        <strain evidence="3">HO_2020</strain>
    </source>
</reference>
<dbReference type="KEGG" id="msub:BK009_06505"/>
<evidence type="ECO:0000313" key="2">
    <source>
        <dbReference type="EMBL" id="AUB60367.1"/>
    </source>
</evidence>
<dbReference type="EMBL" id="JABBYL010000016">
    <property type="protein sequence ID" value="NMO09134.1"/>
    <property type="molecule type" value="Genomic_DNA"/>
</dbReference>
<evidence type="ECO:0000313" key="3">
    <source>
        <dbReference type="EMBL" id="NMO09134.1"/>
    </source>
</evidence>
<dbReference type="Proteomes" id="UP000591058">
    <property type="component" value="Unassembled WGS sequence"/>
</dbReference>
<dbReference type="RefSeq" id="WP_100909277.1">
    <property type="nucleotide sequence ID" value="NZ_CP017768.1"/>
</dbReference>
<sequence>MSLNHIPELLAPAGSIESFKAAVNAGADAVYISGKRFGARQFARNFSQDEMEHAIEYAHLRGVKVYVTVNTLVKESELPLVARNLLEIYSSGADAIIVQDLGVARLAKQLVPHLDLHCSTQMTIHNPQGVNWAAENDFKRVVLAREMSLEDIKKTARQIPRKIELEVFAHGAICYSYSGQCLISSFIGGRSGNRGMCAQPCRKKYQLITGNTDKYGKYQEGREIPLKDHYLLSTRDLAIYSHLDRISEAPVDSIKIEGRMRPPEYVANVVKVYREALDSIARGQWKVREEDVSNLKMSFNRGTTKGWLMGASYQSMMGRSNPGNRGLYLGKVVNYDKKNGRTILKIKTKVNPEKGDGILFKQPHNEGKSDNLWGTILEYSPEVKKDYLSLKLRKKVEIGSSVYITRRKSLIDWANHLVSNPQLPHQISLDLQIDWNREMVPIIKVTASPAWQDNNVEIEFKADFAMEKAIKQPLSQETIIKQLKKTGGTPFLIRSISLNYPGDLFTPIGNLNHLRRQILQRIQDKILKTNKPSAKDIKSIRTQFSQLTKDFNLEESVLEESSQERYSLKKESMALKDKPIFTLKDGPIINQTDSGEKISRPINLAIYVDGIPSVEAALQAGCRRIYFQPKIEVNTEGKSPHACLKHSHDYKAYFYRMDLLIREAATLCQDYGSDLVWKWPDITSRMFISGAIHLLNNLPQKSISGVMFGGIGALWALQNNSYPVNLHGSGSMNIWNHLTVEQLLSPHVSSLKSITLSPELPREELKKVVLKIQSIVPHCELEFMVQGNLEALVSEDCLLQVMGDEMFVEKFNDPHQFLGIKDIKNRIFPVEIDAECRTHISNSVELCHLDHIPSLQDMGFGHLVIDSRNKPVDYVLTMLSTYQKALELTSQQGSQLGKKLNSLKKKVKKISNGGITSGNFLRGVNDDY</sequence>
<feature type="domain" description="Peptidase U32 collagenase" evidence="1">
    <location>
        <begin position="402"/>
        <end position="526"/>
    </location>
</feature>
<dbReference type="InterPro" id="IPR051454">
    <property type="entry name" value="RNA/ubiquinone_mod_enzymes"/>
</dbReference>
<accession>A0A2H4VQK7</accession>
<dbReference type="EMBL" id="CP017768">
    <property type="protein sequence ID" value="AUB60367.1"/>
    <property type="molecule type" value="Genomic_DNA"/>
</dbReference>
<dbReference type="InterPro" id="IPR001539">
    <property type="entry name" value="Peptidase_U32"/>
</dbReference>
<evidence type="ECO:0000313" key="5">
    <source>
        <dbReference type="Proteomes" id="UP000591058"/>
    </source>
</evidence>
<dbReference type="PANTHER" id="PTHR30217:SF10">
    <property type="entry name" value="23S RRNA 5-HYDROXYCYTIDINE C2501 SYNTHASE"/>
    <property type="match status" value="1"/>
</dbReference>
<organism evidence="2 4">
    <name type="scientific">Methanobacterium subterraneum</name>
    <dbReference type="NCBI Taxonomy" id="59277"/>
    <lineage>
        <taxon>Archaea</taxon>
        <taxon>Methanobacteriati</taxon>
        <taxon>Methanobacteriota</taxon>
        <taxon>Methanomada group</taxon>
        <taxon>Methanobacteria</taxon>
        <taxon>Methanobacteriales</taxon>
        <taxon>Methanobacteriaceae</taxon>
        <taxon>Methanobacterium</taxon>
    </lineage>
</organism>
<keyword evidence="4" id="KW-1185">Reference proteome</keyword>
<dbReference type="PANTHER" id="PTHR30217">
    <property type="entry name" value="PEPTIDASE U32 FAMILY"/>
    <property type="match status" value="1"/>
</dbReference>
<name>A0A2H4VQK7_9EURY</name>
<proteinExistence type="predicted"/>
<dbReference type="AlphaFoldDB" id="A0A2H4VQK7"/>
<gene>
    <name evidence="2" type="ORF">BK009_06505</name>
    <name evidence="3" type="ORF">HG719_04690</name>
</gene>
<reference evidence="2 4" key="1">
    <citation type="submission" date="2016-10" db="EMBL/GenBank/DDBJ databases">
        <title>Comparative genomics between deep and shallow subseafloor isolates.</title>
        <authorList>
            <person name="Ishii S."/>
            <person name="Miller J.R."/>
            <person name="Sutton G."/>
            <person name="Suzuki S."/>
            <person name="Methe B."/>
            <person name="Inagaki F."/>
            <person name="Imachi H."/>
        </authorList>
    </citation>
    <scope>NUCLEOTIDE SEQUENCE [LARGE SCALE GENOMIC DNA]</scope>
    <source>
        <strain evidence="2 4">A8p</strain>
    </source>
</reference>